<dbReference type="SUPFAM" id="SSF51735">
    <property type="entry name" value="NAD(P)-binding Rossmann-fold domains"/>
    <property type="match status" value="1"/>
</dbReference>
<protein>
    <submittedName>
        <fullName evidence="8">NADP-dependent alcohol dehydrogenase</fullName>
    </submittedName>
</protein>
<dbReference type="EMBL" id="KN880540">
    <property type="protein sequence ID" value="KIY66921.1"/>
    <property type="molecule type" value="Genomic_DNA"/>
</dbReference>
<evidence type="ECO:0000313" key="9">
    <source>
        <dbReference type="Proteomes" id="UP000054007"/>
    </source>
</evidence>
<comment type="similarity">
    <text evidence="5">Belongs to the zinc-containing alcohol dehydrogenase family.</text>
</comment>
<dbReference type="Proteomes" id="UP000054007">
    <property type="component" value="Unassembled WGS sequence"/>
</dbReference>
<feature type="domain" description="Alcohol dehydrogenase-like N-terminal" evidence="7">
    <location>
        <begin position="28"/>
        <end position="133"/>
    </location>
</feature>
<dbReference type="InterPro" id="IPR036291">
    <property type="entry name" value="NAD(P)-bd_dom_sf"/>
</dbReference>
<name>A0A0D7BBP3_9AGAR</name>
<sequence length="336" mass="36334">MVYSGTTFRGDSNGDIVATKFARDALAPNEVLVNITHSGLCGTDLHFLHADIVLGHEGVGVVQEVGSEVKRFKVGDRAGWGYIQETCRSCTPCLDGKDQYCLSKGMYFESRTDQGSMGEIAILPDQWLFHIPESLSSAAAAPLMCGGSTVFTPLAESIRPTERVGVIGIGGLGHLAIQMASKMGCVVVVFSGTESKRDEAIKLGASEFYATKGVEDFSTLGVKHKLTSLLITTAQIPDLKPYFANLLAPNAKVFPLTGGFFPKIEIPYDIMIFQGISVIGSNLASRKTHMEMLEFCAHNKIAPMIEEFPMTKEGITEAVQKLEAGKMRYRGVLVAQ</sequence>
<dbReference type="OrthoDB" id="1879366at2759"/>
<dbReference type="InterPro" id="IPR013154">
    <property type="entry name" value="ADH-like_N"/>
</dbReference>
<dbReference type="GO" id="GO:0008270">
    <property type="term" value="F:zinc ion binding"/>
    <property type="evidence" value="ECO:0007669"/>
    <property type="project" value="InterPro"/>
</dbReference>
<evidence type="ECO:0000256" key="2">
    <source>
        <dbReference type="ARBA" id="ARBA00022723"/>
    </source>
</evidence>
<feature type="domain" description="Alcohol dehydrogenase-like C-terminal" evidence="6">
    <location>
        <begin position="171"/>
        <end position="296"/>
    </location>
</feature>
<comment type="cofactor">
    <cofactor evidence="1 5">
        <name>Zn(2+)</name>
        <dbReference type="ChEBI" id="CHEBI:29105"/>
    </cofactor>
</comment>
<dbReference type="InterPro" id="IPR011032">
    <property type="entry name" value="GroES-like_sf"/>
</dbReference>
<dbReference type="PANTHER" id="PTHR42683">
    <property type="entry name" value="ALDEHYDE REDUCTASE"/>
    <property type="match status" value="1"/>
</dbReference>
<dbReference type="CDD" id="cd05283">
    <property type="entry name" value="CAD1"/>
    <property type="match status" value="1"/>
</dbReference>
<dbReference type="FunFam" id="3.40.50.720:FF:000022">
    <property type="entry name" value="Cinnamyl alcohol dehydrogenase"/>
    <property type="match status" value="1"/>
</dbReference>
<dbReference type="InterPro" id="IPR047109">
    <property type="entry name" value="CAD-like"/>
</dbReference>
<dbReference type="Gene3D" id="3.90.180.10">
    <property type="entry name" value="Medium-chain alcohol dehydrogenases, catalytic domain"/>
    <property type="match status" value="1"/>
</dbReference>
<evidence type="ECO:0000256" key="3">
    <source>
        <dbReference type="ARBA" id="ARBA00022833"/>
    </source>
</evidence>
<keyword evidence="4" id="KW-0560">Oxidoreductase</keyword>
<gene>
    <name evidence="8" type="ORF">CYLTODRAFT_431590</name>
</gene>
<proteinExistence type="inferred from homology"/>
<dbReference type="Pfam" id="PF08240">
    <property type="entry name" value="ADH_N"/>
    <property type="match status" value="1"/>
</dbReference>
<dbReference type="Pfam" id="PF00107">
    <property type="entry name" value="ADH_zinc_N"/>
    <property type="match status" value="1"/>
</dbReference>
<evidence type="ECO:0000256" key="4">
    <source>
        <dbReference type="ARBA" id="ARBA00023002"/>
    </source>
</evidence>
<dbReference type="STRING" id="1314674.A0A0D7BBP3"/>
<dbReference type="Gene3D" id="3.40.50.720">
    <property type="entry name" value="NAD(P)-binding Rossmann-like Domain"/>
    <property type="match status" value="1"/>
</dbReference>
<reference evidence="8 9" key="1">
    <citation type="journal article" date="2015" name="Fungal Genet. Biol.">
        <title>Evolution of novel wood decay mechanisms in Agaricales revealed by the genome sequences of Fistulina hepatica and Cylindrobasidium torrendii.</title>
        <authorList>
            <person name="Floudas D."/>
            <person name="Held B.W."/>
            <person name="Riley R."/>
            <person name="Nagy L.G."/>
            <person name="Koehler G."/>
            <person name="Ransdell A.S."/>
            <person name="Younus H."/>
            <person name="Chow J."/>
            <person name="Chiniquy J."/>
            <person name="Lipzen A."/>
            <person name="Tritt A."/>
            <person name="Sun H."/>
            <person name="Haridas S."/>
            <person name="LaButti K."/>
            <person name="Ohm R.A."/>
            <person name="Kues U."/>
            <person name="Blanchette R.A."/>
            <person name="Grigoriev I.V."/>
            <person name="Minto R.E."/>
            <person name="Hibbett D.S."/>
        </authorList>
    </citation>
    <scope>NUCLEOTIDE SEQUENCE [LARGE SCALE GENOMIC DNA]</scope>
    <source>
        <strain evidence="8 9">FP15055 ss-10</strain>
    </source>
</reference>
<dbReference type="InterPro" id="IPR013149">
    <property type="entry name" value="ADH-like_C"/>
</dbReference>
<organism evidence="8 9">
    <name type="scientific">Cylindrobasidium torrendii FP15055 ss-10</name>
    <dbReference type="NCBI Taxonomy" id="1314674"/>
    <lineage>
        <taxon>Eukaryota</taxon>
        <taxon>Fungi</taxon>
        <taxon>Dikarya</taxon>
        <taxon>Basidiomycota</taxon>
        <taxon>Agaricomycotina</taxon>
        <taxon>Agaricomycetes</taxon>
        <taxon>Agaricomycetidae</taxon>
        <taxon>Agaricales</taxon>
        <taxon>Marasmiineae</taxon>
        <taxon>Physalacriaceae</taxon>
        <taxon>Cylindrobasidium</taxon>
    </lineage>
</organism>
<accession>A0A0D7BBP3</accession>
<keyword evidence="9" id="KW-1185">Reference proteome</keyword>
<dbReference type="PROSITE" id="PS00059">
    <property type="entry name" value="ADH_ZINC"/>
    <property type="match status" value="1"/>
</dbReference>
<evidence type="ECO:0000313" key="8">
    <source>
        <dbReference type="EMBL" id="KIY66921.1"/>
    </source>
</evidence>
<keyword evidence="2 5" id="KW-0479">Metal-binding</keyword>
<evidence type="ECO:0000256" key="1">
    <source>
        <dbReference type="ARBA" id="ARBA00001947"/>
    </source>
</evidence>
<dbReference type="AlphaFoldDB" id="A0A0D7BBP3"/>
<dbReference type="InterPro" id="IPR002328">
    <property type="entry name" value="ADH_Zn_CS"/>
</dbReference>
<dbReference type="GO" id="GO:0016616">
    <property type="term" value="F:oxidoreductase activity, acting on the CH-OH group of donors, NAD or NADP as acceptor"/>
    <property type="evidence" value="ECO:0007669"/>
    <property type="project" value="InterPro"/>
</dbReference>
<keyword evidence="3 5" id="KW-0862">Zinc</keyword>
<evidence type="ECO:0000259" key="7">
    <source>
        <dbReference type="Pfam" id="PF08240"/>
    </source>
</evidence>
<evidence type="ECO:0000256" key="5">
    <source>
        <dbReference type="RuleBase" id="RU361277"/>
    </source>
</evidence>
<dbReference type="SUPFAM" id="SSF50129">
    <property type="entry name" value="GroES-like"/>
    <property type="match status" value="1"/>
</dbReference>
<evidence type="ECO:0000259" key="6">
    <source>
        <dbReference type="Pfam" id="PF00107"/>
    </source>
</evidence>